<feature type="transmembrane region" description="Helical" evidence="9">
    <location>
        <begin position="57"/>
        <end position="77"/>
    </location>
</feature>
<evidence type="ECO:0000256" key="7">
    <source>
        <dbReference type="ARBA" id="ARBA00023065"/>
    </source>
</evidence>
<dbReference type="NCBIfam" id="NF003716">
    <property type="entry name" value="PRK05326.1-3"/>
    <property type="match status" value="1"/>
</dbReference>
<evidence type="ECO:0000313" key="11">
    <source>
        <dbReference type="EMBL" id="MEN7547876.1"/>
    </source>
</evidence>
<keyword evidence="12" id="KW-1185">Reference proteome</keyword>
<evidence type="ECO:0000256" key="2">
    <source>
        <dbReference type="ARBA" id="ARBA00022448"/>
    </source>
</evidence>
<dbReference type="PANTHER" id="PTHR32507">
    <property type="entry name" value="NA(+)/H(+) ANTIPORTER 1"/>
    <property type="match status" value="1"/>
</dbReference>
<feature type="transmembrane region" description="Helical" evidence="9">
    <location>
        <begin position="365"/>
        <end position="388"/>
    </location>
</feature>
<name>A0AAW9S458_9BACT</name>
<keyword evidence="6 9" id="KW-1133">Transmembrane helix</keyword>
<evidence type="ECO:0000313" key="12">
    <source>
        <dbReference type="Proteomes" id="UP001403385"/>
    </source>
</evidence>
<dbReference type="NCBIfam" id="NF003715">
    <property type="entry name" value="PRK05326.1-2"/>
    <property type="match status" value="1"/>
</dbReference>
<keyword evidence="3" id="KW-0050">Antiport</keyword>
<accession>A0AAW9S458</accession>
<dbReference type="AlphaFoldDB" id="A0AAW9S458"/>
<feature type="transmembrane region" description="Helical" evidence="9">
    <location>
        <begin position="223"/>
        <end position="251"/>
    </location>
</feature>
<comment type="caution">
    <text evidence="11">The sequence shown here is derived from an EMBL/GenBank/DDBJ whole genome shotgun (WGS) entry which is preliminary data.</text>
</comment>
<proteinExistence type="predicted"/>
<dbReference type="GO" id="GO:0005886">
    <property type="term" value="C:plasma membrane"/>
    <property type="evidence" value="ECO:0007669"/>
    <property type="project" value="UniProtKB-SubCell"/>
</dbReference>
<evidence type="ECO:0000256" key="9">
    <source>
        <dbReference type="SAM" id="Phobius"/>
    </source>
</evidence>
<gene>
    <name evidence="11" type="ORF">AAG747_08150</name>
</gene>
<evidence type="ECO:0000256" key="1">
    <source>
        <dbReference type="ARBA" id="ARBA00004651"/>
    </source>
</evidence>
<keyword evidence="7" id="KW-0406">Ion transport</keyword>
<dbReference type="PANTHER" id="PTHR32507:SF7">
    <property type="entry name" value="K(+)_H(+) ANTIPORTER NHAP2"/>
    <property type="match status" value="1"/>
</dbReference>
<sequence>MTYYYILLIAAILLLISTVTSKIAAKLGFSSLLLTLGIGVFLGNGGQYDFDYNYPAATLRLSELALAFIIFTGGFNTQWKYFKSIVGQGVTLATLGVLLTAGTTAALVYFLLGWSFWQALLLGAIISSTDAAAVFSILESTGLKLKHRIGEVLELESGTNDPMAYFLTLGIATLMGASDKTVWSLLPQFFINMIIGLASGYLVGKVMHWLVVKVKLKRGQNPVILISTVLALYAVNQILGGSSFLAVYVAGIVMGNNPWENRDYNRNFFDGFSWMMETSLFLMLGLQVYLFQIPEVLWEGLIIALFLILIARPVGTLISYVFFKKQSWQKQLFVSWVGLRGATPIVFALIPVVHQLPGAERLFNISFIVVVASVLLQGNTVALMARWLGVEQVEEAS</sequence>
<evidence type="ECO:0000256" key="6">
    <source>
        <dbReference type="ARBA" id="ARBA00022989"/>
    </source>
</evidence>
<keyword evidence="2" id="KW-0813">Transport</keyword>
<feature type="transmembrane region" description="Helical" evidence="9">
    <location>
        <begin position="298"/>
        <end position="321"/>
    </location>
</feature>
<feature type="transmembrane region" description="Helical" evidence="9">
    <location>
        <begin position="333"/>
        <end position="353"/>
    </location>
</feature>
<feature type="transmembrane region" description="Helical" evidence="9">
    <location>
        <begin position="116"/>
        <end position="138"/>
    </location>
</feature>
<evidence type="ECO:0000256" key="8">
    <source>
        <dbReference type="ARBA" id="ARBA00023136"/>
    </source>
</evidence>
<feature type="transmembrane region" description="Helical" evidence="9">
    <location>
        <begin position="89"/>
        <end position="110"/>
    </location>
</feature>
<keyword evidence="5 9" id="KW-0812">Transmembrane</keyword>
<keyword evidence="8 9" id="KW-0472">Membrane</keyword>
<evidence type="ECO:0000259" key="10">
    <source>
        <dbReference type="Pfam" id="PF00999"/>
    </source>
</evidence>
<feature type="transmembrane region" description="Helical" evidence="9">
    <location>
        <begin position="271"/>
        <end position="291"/>
    </location>
</feature>
<evidence type="ECO:0000256" key="5">
    <source>
        <dbReference type="ARBA" id="ARBA00022692"/>
    </source>
</evidence>
<dbReference type="InterPro" id="IPR038770">
    <property type="entry name" value="Na+/solute_symporter_sf"/>
</dbReference>
<feature type="domain" description="Cation/H+ exchanger transmembrane" evidence="10">
    <location>
        <begin position="16"/>
        <end position="387"/>
    </location>
</feature>
<feature type="transmembrane region" description="Helical" evidence="9">
    <location>
        <begin position="189"/>
        <end position="211"/>
    </location>
</feature>
<comment type="subcellular location">
    <subcellularLocation>
        <location evidence="1">Cell membrane</location>
        <topology evidence="1">Multi-pass membrane protein</topology>
    </subcellularLocation>
</comment>
<evidence type="ECO:0000256" key="4">
    <source>
        <dbReference type="ARBA" id="ARBA00022475"/>
    </source>
</evidence>
<protein>
    <submittedName>
        <fullName evidence="11">Potassium/proton antiporter</fullName>
    </submittedName>
</protein>
<organism evidence="11 12">
    <name type="scientific">Rapidithrix thailandica</name>
    <dbReference type="NCBI Taxonomy" id="413964"/>
    <lineage>
        <taxon>Bacteria</taxon>
        <taxon>Pseudomonadati</taxon>
        <taxon>Bacteroidota</taxon>
        <taxon>Cytophagia</taxon>
        <taxon>Cytophagales</taxon>
        <taxon>Flammeovirgaceae</taxon>
        <taxon>Rapidithrix</taxon>
    </lineage>
</organism>
<dbReference type="InterPro" id="IPR006153">
    <property type="entry name" value="Cation/H_exchanger_TM"/>
</dbReference>
<keyword evidence="4" id="KW-1003">Cell membrane</keyword>
<dbReference type="Proteomes" id="UP001403385">
    <property type="component" value="Unassembled WGS sequence"/>
</dbReference>
<evidence type="ECO:0000256" key="3">
    <source>
        <dbReference type="ARBA" id="ARBA00022449"/>
    </source>
</evidence>
<dbReference type="GO" id="GO:0015297">
    <property type="term" value="F:antiporter activity"/>
    <property type="evidence" value="ECO:0007669"/>
    <property type="project" value="UniProtKB-KW"/>
</dbReference>
<dbReference type="RefSeq" id="WP_346820657.1">
    <property type="nucleotide sequence ID" value="NZ_JBDKWZ010000004.1"/>
</dbReference>
<dbReference type="Pfam" id="PF00999">
    <property type="entry name" value="Na_H_Exchanger"/>
    <property type="match status" value="1"/>
</dbReference>
<dbReference type="GO" id="GO:1902600">
    <property type="term" value="P:proton transmembrane transport"/>
    <property type="evidence" value="ECO:0007669"/>
    <property type="project" value="InterPro"/>
</dbReference>
<dbReference type="EMBL" id="JBDKWZ010000004">
    <property type="protein sequence ID" value="MEN7547876.1"/>
    <property type="molecule type" value="Genomic_DNA"/>
</dbReference>
<reference evidence="11 12" key="1">
    <citation type="submission" date="2024-04" db="EMBL/GenBank/DDBJ databases">
        <title>Novel genus in family Flammeovirgaceae.</title>
        <authorList>
            <person name="Nguyen T.H."/>
            <person name="Vuong T.Q."/>
            <person name="Le H."/>
            <person name="Kim S.-G."/>
        </authorList>
    </citation>
    <scope>NUCLEOTIDE SEQUENCE [LARGE SCALE GENOMIC DNA]</scope>
    <source>
        <strain evidence="11 12">JCM 23209</strain>
    </source>
</reference>
<dbReference type="Gene3D" id="1.20.1530.20">
    <property type="match status" value="1"/>
</dbReference>